<dbReference type="CDD" id="cd07557">
    <property type="entry name" value="trimeric_dUTPase"/>
    <property type="match status" value="1"/>
</dbReference>
<comment type="function">
    <text evidence="5">This enzyme is involved in nucleotide metabolism: it produces dUMP, the immediate precursor of thymidine nucleotides and it decreases the intracellular concentration of dUTP so that uracil cannot be incorporated into DNA.</text>
</comment>
<dbReference type="GO" id="GO:0004170">
    <property type="term" value="F:dUTP diphosphatase activity"/>
    <property type="evidence" value="ECO:0007669"/>
    <property type="project" value="UniProtKB-EC"/>
</dbReference>
<dbReference type="RefSeq" id="WP_260749746.1">
    <property type="nucleotide sequence ID" value="NZ_CP092109.1"/>
</dbReference>
<evidence type="ECO:0000256" key="4">
    <source>
        <dbReference type="ARBA" id="ARBA00047686"/>
    </source>
</evidence>
<feature type="domain" description="dUTPase-like" evidence="6">
    <location>
        <begin position="12"/>
        <end position="143"/>
    </location>
</feature>
<feature type="binding site" evidence="5">
    <location>
        <begin position="64"/>
        <end position="66"/>
    </location>
    <ligand>
        <name>substrate</name>
    </ligand>
</feature>
<dbReference type="NCBIfam" id="TIGR00576">
    <property type="entry name" value="dut"/>
    <property type="match status" value="1"/>
</dbReference>
<accession>A0ABY5ZRR1</accession>
<dbReference type="EC" id="3.6.1.23" evidence="5"/>
<dbReference type="HAMAP" id="MF_00116">
    <property type="entry name" value="dUTPase_bact"/>
    <property type="match status" value="1"/>
</dbReference>
<dbReference type="Gene3D" id="2.70.40.10">
    <property type="match status" value="1"/>
</dbReference>
<comment type="similarity">
    <text evidence="1 5">Belongs to the dUTPase family.</text>
</comment>
<comment type="catalytic activity">
    <reaction evidence="4 5">
        <text>dUTP + H2O = dUMP + diphosphate + H(+)</text>
        <dbReference type="Rhea" id="RHEA:10248"/>
        <dbReference type="ChEBI" id="CHEBI:15377"/>
        <dbReference type="ChEBI" id="CHEBI:15378"/>
        <dbReference type="ChEBI" id="CHEBI:33019"/>
        <dbReference type="ChEBI" id="CHEBI:61555"/>
        <dbReference type="ChEBI" id="CHEBI:246422"/>
        <dbReference type="EC" id="3.6.1.23"/>
    </reaction>
</comment>
<evidence type="ECO:0000259" key="6">
    <source>
        <dbReference type="Pfam" id="PF00692"/>
    </source>
</evidence>
<keyword evidence="8" id="KW-1185">Reference proteome</keyword>
<evidence type="ECO:0000256" key="5">
    <source>
        <dbReference type="HAMAP-Rule" id="MF_00116"/>
    </source>
</evidence>
<keyword evidence="2 5" id="KW-0378">Hydrolase</keyword>
<dbReference type="PANTHER" id="PTHR11241:SF0">
    <property type="entry name" value="DEOXYURIDINE 5'-TRIPHOSPHATE NUCLEOTIDOHYDROLASE"/>
    <property type="match status" value="1"/>
</dbReference>
<dbReference type="EMBL" id="CP092109">
    <property type="protein sequence ID" value="UWZ81371.1"/>
    <property type="molecule type" value="Genomic_DNA"/>
</dbReference>
<evidence type="ECO:0000313" key="7">
    <source>
        <dbReference type="EMBL" id="UWZ81371.1"/>
    </source>
</evidence>
<comment type="caution">
    <text evidence="5">Lacks conserved residue(s) required for the propagation of feature annotation.</text>
</comment>
<dbReference type="NCBIfam" id="NF001862">
    <property type="entry name" value="PRK00601.1"/>
    <property type="match status" value="1"/>
</dbReference>
<dbReference type="InterPro" id="IPR033704">
    <property type="entry name" value="dUTPase_trimeric"/>
</dbReference>
<keyword evidence="3 5" id="KW-0546">Nucleotide metabolism</keyword>
<dbReference type="InterPro" id="IPR036157">
    <property type="entry name" value="dUTPase-like_sf"/>
</dbReference>
<dbReference type="Proteomes" id="UP001060414">
    <property type="component" value="Chromosome"/>
</dbReference>
<reference evidence="7" key="1">
    <citation type="journal article" date="2022" name="Environ. Microbiol.">
        <title>Geoalkalibacter halelectricus SAP #1 sp. nov. possessing extracellular electron transfer and mineral#reducing capabilities from a haloalkaline environment.</title>
        <authorList>
            <person name="Yadav S."/>
            <person name="Singh R."/>
            <person name="Sundharam S.S."/>
            <person name="Chaudhary S."/>
            <person name="Krishnamurthi S."/>
            <person name="Patil S.A."/>
        </authorList>
    </citation>
    <scope>NUCLEOTIDE SEQUENCE</scope>
    <source>
        <strain evidence="7">SAP-1</strain>
    </source>
</reference>
<keyword evidence="5" id="KW-0479">Metal-binding</keyword>
<dbReference type="PANTHER" id="PTHR11241">
    <property type="entry name" value="DEOXYURIDINE 5'-TRIPHOSPHATE NUCLEOTIDOHYDROLASE"/>
    <property type="match status" value="1"/>
</dbReference>
<keyword evidence="5" id="KW-0460">Magnesium</keyword>
<gene>
    <name evidence="5 7" type="primary">dut</name>
    <name evidence="7" type="ORF">L9S41_08250</name>
</gene>
<dbReference type="SUPFAM" id="SSF51283">
    <property type="entry name" value="dUTPase-like"/>
    <property type="match status" value="1"/>
</dbReference>
<evidence type="ECO:0000256" key="2">
    <source>
        <dbReference type="ARBA" id="ARBA00022801"/>
    </source>
</evidence>
<dbReference type="InterPro" id="IPR029054">
    <property type="entry name" value="dUTPase-like"/>
</dbReference>
<evidence type="ECO:0000256" key="1">
    <source>
        <dbReference type="ARBA" id="ARBA00006581"/>
    </source>
</evidence>
<feature type="binding site" evidence="5">
    <location>
        <begin position="81"/>
        <end position="83"/>
    </location>
    <ligand>
        <name>substrate</name>
    </ligand>
</feature>
<protein>
    <recommendedName>
        <fullName evidence="5">Deoxyuridine 5'-triphosphate nucleotidohydrolase</fullName>
        <shortName evidence="5">dUTPase</shortName>
        <ecNumber evidence="5">3.6.1.23</ecNumber>
    </recommendedName>
    <alternativeName>
        <fullName evidence="5">dUTP pyrophosphatase</fullName>
    </alternativeName>
</protein>
<evidence type="ECO:0000256" key="3">
    <source>
        <dbReference type="ARBA" id="ARBA00023080"/>
    </source>
</evidence>
<evidence type="ECO:0000313" key="8">
    <source>
        <dbReference type="Proteomes" id="UP001060414"/>
    </source>
</evidence>
<proteinExistence type="inferred from homology"/>
<name>A0ABY5ZRR1_9BACT</name>
<comment type="cofactor">
    <cofactor evidence="5">
        <name>Mg(2+)</name>
        <dbReference type="ChEBI" id="CHEBI:18420"/>
    </cofactor>
</comment>
<comment type="pathway">
    <text evidence="5">Pyrimidine metabolism; dUMP biosynthesis; dUMP from dCTP (dUTP route): step 2/2.</text>
</comment>
<organism evidence="7 8">
    <name type="scientific">Geoalkalibacter halelectricus</name>
    <dbReference type="NCBI Taxonomy" id="2847045"/>
    <lineage>
        <taxon>Bacteria</taxon>
        <taxon>Pseudomonadati</taxon>
        <taxon>Thermodesulfobacteriota</taxon>
        <taxon>Desulfuromonadia</taxon>
        <taxon>Desulfuromonadales</taxon>
        <taxon>Geoalkalibacteraceae</taxon>
        <taxon>Geoalkalibacter</taxon>
    </lineage>
</organism>
<dbReference type="InterPro" id="IPR008181">
    <property type="entry name" value="dUTPase"/>
</dbReference>
<feature type="binding site" evidence="5">
    <location>
        <position position="77"/>
    </location>
    <ligand>
        <name>substrate</name>
    </ligand>
</feature>
<dbReference type="Pfam" id="PF00692">
    <property type="entry name" value="dUTPase"/>
    <property type="match status" value="1"/>
</dbReference>
<sequence>MEIAVQKLRPEAVMPRYMTDLAAGMDLCAAITWPLTLRPGERALVPTGLALAIPRGYEGQVRPRSGLALNHGVTLVNAPGTIDADYRGEIGIILINHGQMDFTVKPGDRIAQMVIARVVQASLREVATLDETSRNSGGFGHTGFRIEIDNA</sequence>